<name>A0AB33K160_9ACTN</name>
<dbReference type="Pfam" id="PF22752">
    <property type="entry name" value="DUF488-N3i"/>
    <property type="match status" value="1"/>
</dbReference>
<accession>A0AB33K160</accession>
<dbReference type="EMBL" id="AP035881">
    <property type="protein sequence ID" value="BFP48542.1"/>
    <property type="molecule type" value="Genomic_DNA"/>
</dbReference>
<organism evidence="1">
    <name type="scientific">Kitasatospora sp. CMC57</name>
    <dbReference type="NCBI Taxonomy" id="3231513"/>
    <lineage>
        <taxon>Bacteria</taxon>
        <taxon>Bacillati</taxon>
        <taxon>Actinomycetota</taxon>
        <taxon>Actinomycetes</taxon>
        <taxon>Kitasatosporales</taxon>
        <taxon>Streptomycetaceae</taxon>
        <taxon>Kitasatospora</taxon>
    </lineage>
</organism>
<proteinExistence type="predicted"/>
<protein>
    <submittedName>
        <fullName evidence="1">DUF488 family protein</fullName>
    </submittedName>
</protein>
<dbReference type="RefSeq" id="WP_407990748.1">
    <property type="nucleotide sequence ID" value="NZ_AP035881.2"/>
</dbReference>
<sequence length="120" mass="13509">MPTMHLGRVYDPHRPEDGARILVDRLWPRGLSKEHAALDGWPKELTPSTELRRWYHDGGDFPTFRSRYLAELAAPDAQAELASLREQSASGPVILLTASKDLDHSHAAVLRELLTEPHQP</sequence>
<evidence type="ECO:0000313" key="1">
    <source>
        <dbReference type="EMBL" id="BFP48542.1"/>
    </source>
</evidence>
<reference evidence="1" key="1">
    <citation type="submission" date="2024-07" db="EMBL/GenBank/DDBJ databases">
        <title>Complete genome sequences of cellulolytic bacteria, Kitasatospora sp. CMC57 and Streptomyces sp. CMC78, isolated from Japanese agricultural soil.</title>
        <authorList>
            <person name="Hashimoto T."/>
            <person name="Ito M."/>
            <person name="Iwamoto M."/>
            <person name="Fukahori D."/>
            <person name="Shoda T."/>
            <person name="Sakoda M."/>
            <person name="Morohoshi T."/>
            <person name="Mitsuboshi M."/>
            <person name="Nishizawa T."/>
        </authorList>
    </citation>
    <scope>NUCLEOTIDE SEQUENCE</scope>
    <source>
        <strain evidence="1">CMC57</strain>
    </source>
</reference>
<dbReference type="AlphaFoldDB" id="A0AB33K160"/>
<gene>
    <name evidence="1" type="ORF">KCMC57_49100</name>
</gene>
<dbReference type="PANTHER" id="PTHR36849">
    <property type="entry name" value="CYTOPLASMIC PROTEIN-RELATED"/>
    <property type="match status" value="1"/>
</dbReference>
<dbReference type="InterPro" id="IPR052552">
    <property type="entry name" value="YeaO-like"/>
</dbReference>
<dbReference type="PANTHER" id="PTHR36849:SF1">
    <property type="entry name" value="CYTOPLASMIC PROTEIN"/>
    <property type="match status" value="1"/>
</dbReference>